<dbReference type="EMBL" id="BTRK01000003">
    <property type="protein sequence ID" value="GMR43384.1"/>
    <property type="molecule type" value="Genomic_DNA"/>
</dbReference>
<evidence type="ECO:0000313" key="1">
    <source>
        <dbReference type="EMBL" id="GMR43384.1"/>
    </source>
</evidence>
<dbReference type="AlphaFoldDB" id="A0AAN5CGN1"/>
<sequence length="79" mass="9141">LSEDTEWWTVAIDCEQELSPSDLFDVVDGEYRGVYTSVLVGQDEAYWVYNIWHISGFVIGLTCNETSKQWEWIDGTQIC</sequence>
<name>A0AAN5CGN1_9BILA</name>
<feature type="non-terminal residue" evidence="1">
    <location>
        <position position="1"/>
    </location>
</feature>
<accession>A0AAN5CGN1</accession>
<evidence type="ECO:0008006" key="3">
    <source>
        <dbReference type="Google" id="ProtNLM"/>
    </source>
</evidence>
<proteinExistence type="predicted"/>
<organism evidence="1 2">
    <name type="scientific">Pristionchus mayeri</name>
    <dbReference type="NCBI Taxonomy" id="1317129"/>
    <lineage>
        <taxon>Eukaryota</taxon>
        <taxon>Metazoa</taxon>
        <taxon>Ecdysozoa</taxon>
        <taxon>Nematoda</taxon>
        <taxon>Chromadorea</taxon>
        <taxon>Rhabditida</taxon>
        <taxon>Rhabditina</taxon>
        <taxon>Diplogasteromorpha</taxon>
        <taxon>Diplogasteroidea</taxon>
        <taxon>Neodiplogasteridae</taxon>
        <taxon>Pristionchus</taxon>
    </lineage>
</organism>
<protein>
    <recommendedName>
        <fullName evidence="3">C-type lectin</fullName>
    </recommendedName>
</protein>
<feature type="non-terminal residue" evidence="1">
    <location>
        <position position="79"/>
    </location>
</feature>
<comment type="caution">
    <text evidence="1">The sequence shown here is derived from an EMBL/GenBank/DDBJ whole genome shotgun (WGS) entry which is preliminary data.</text>
</comment>
<dbReference type="SUPFAM" id="SSF56436">
    <property type="entry name" value="C-type lectin-like"/>
    <property type="match status" value="1"/>
</dbReference>
<dbReference type="Proteomes" id="UP001328107">
    <property type="component" value="Unassembled WGS sequence"/>
</dbReference>
<keyword evidence="2" id="KW-1185">Reference proteome</keyword>
<evidence type="ECO:0000313" key="2">
    <source>
        <dbReference type="Proteomes" id="UP001328107"/>
    </source>
</evidence>
<reference evidence="2" key="1">
    <citation type="submission" date="2022-10" db="EMBL/GenBank/DDBJ databases">
        <title>Genome assembly of Pristionchus species.</title>
        <authorList>
            <person name="Yoshida K."/>
            <person name="Sommer R.J."/>
        </authorList>
    </citation>
    <scope>NUCLEOTIDE SEQUENCE [LARGE SCALE GENOMIC DNA]</scope>
    <source>
        <strain evidence="2">RS5460</strain>
    </source>
</reference>
<dbReference type="InterPro" id="IPR016187">
    <property type="entry name" value="CTDL_fold"/>
</dbReference>
<gene>
    <name evidence="1" type="ORF">PMAYCL1PPCAC_13579</name>
</gene>